<feature type="transmembrane region" description="Helical" evidence="2">
    <location>
        <begin position="128"/>
        <end position="151"/>
    </location>
</feature>
<dbReference type="EMBL" id="JAJAGO010000001">
    <property type="protein sequence ID" value="MCT2588940.1"/>
    <property type="molecule type" value="Genomic_DNA"/>
</dbReference>
<feature type="transmembrane region" description="Helical" evidence="2">
    <location>
        <begin position="66"/>
        <end position="89"/>
    </location>
</feature>
<proteinExistence type="predicted"/>
<keyword evidence="2" id="KW-0812">Transmembrane</keyword>
<gene>
    <name evidence="3" type="ORF">LHJ74_03145</name>
</gene>
<feature type="region of interest" description="Disordered" evidence="1">
    <location>
        <begin position="1"/>
        <end position="55"/>
    </location>
</feature>
<evidence type="ECO:0000256" key="1">
    <source>
        <dbReference type="SAM" id="MobiDB-lite"/>
    </source>
</evidence>
<reference evidence="3 4" key="1">
    <citation type="submission" date="2021-10" db="EMBL/GenBank/DDBJ databases">
        <title>Streptomyces gossypii sp. nov., isolated from soil collected from cotton field.</title>
        <authorList>
            <person name="Ge X."/>
            <person name="Chen X."/>
            <person name="Liu W."/>
        </authorList>
    </citation>
    <scope>NUCLEOTIDE SEQUENCE [LARGE SCALE GENOMIC DNA]</scope>
    <source>
        <strain evidence="3 4">N2-109</strain>
    </source>
</reference>
<keyword evidence="4" id="KW-1185">Reference proteome</keyword>
<feature type="compositionally biased region" description="Pro residues" evidence="1">
    <location>
        <begin position="1"/>
        <end position="10"/>
    </location>
</feature>
<evidence type="ECO:0000313" key="4">
    <source>
        <dbReference type="Proteomes" id="UP001156389"/>
    </source>
</evidence>
<accession>A0ABT2JNJ3</accession>
<evidence type="ECO:0008006" key="5">
    <source>
        <dbReference type="Google" id="ProtNLM"/>
    </source>
</evidence>
<organism evidence="3 4">
    <name type="scientific">Streptomyces gossypii</name>
    <dbReference type="NCBI Taxonomy" id="2883101"/>
    <lineage>
        <taxon>Bacteria</taxon>
        <taxon>Bacillati</taxon>
        <taxon>Actinomycetota</taxon>
        <taxon>Actinomycetes</taxon>
        <taxon>Kitasatosporales</taxon>
        <taxon>Streptomycetaceae</taxon>
        <taxon>Streptomyces</taxon>
    </lineage>
</organism>
<keyword evidence="2" id="KW-1133">Transmembrane helix</keyword>
<feature type="compositionally biased region" description="Low complexity" evidence="1">
    <location>
        <begin position="28"/>
        <end position="44"/>
    </location>
</feature>
<dbReference type="Proteomes" id="UP001156389">
    <property type="component" value="Unassembled WGS sequence"/>
</dbReference>
<protein>
    <recommendedName>
        <fullName evidence="5">Integral membrane protein</fullName>
    </recommendedName>
</protein>
<comment type="caution">
    <text evidence="3">The sequence shown here is derived from an EMBL/GenBank/DDBJ whole genome shotgun (WGS) entry which is preliminary data.</text>
</comment>
<feature type="transmembrane region" description="Helical" evidence="2">
    <location>
        <begin position="182"/>
        <end position="201"/>
    </location>
</feature>
<sequence length="207" mass="21661">MSQPWQPQPQPQQYAPYGQPGQPPVQPQQPGYGYPPQQPMQPMQPGYPYPGFPPPPPGGGAKPAKAFFLGLLISVVFTLAYMGMLLASYEDLSRVGLQVSYIILALALAACVGAVAGSAGGRSVGAHICAAILAALGVFFSVTNGYVAVLLDAGGTDILESMLENEPMLPAEFWWKRLKGGIALLGIALAGGGAFTMAHLVGKKRSH</sequence>
<name>A0ABT2JNJ3_9ACTN</name>
<evidence type="ECO:0000256" key="2">
    <source>
        <dbReference type="SAM" id="Phobius"/>
    </source>
</evidence>
<feature type="transmembrane region" description="Helical" evidence="2">
    <location>
        <begin position="95"/>
        <end position="116"/>
    </location>
</feature>
<evidence type="ECO:0000313" key="3">
    <source>
        <dbReference type="EMBL" id="MCT2588940.1"/>
    </source>
</evidence>
<dbReference type="RefSeq" id="WP_260215875.1">
    <property type="nucleotide sequence ID" value="NZ_JAJAGO010000001.1"/>
</dbReference>
<feature type="compositionally biased region" description="Low complexity" evidence="1">
    <location>
        <begin position="11"/>
        <end position="20"/>
    </location>
</feature>
<feature type="compositionally biased region" description="Pro residues" evidence="1">
    <location>
        <begin position="45"/>
        <end position="55"/>
    </location>
</feature>
<keyword evidence="2" id="KW-0472">Membrane</keyword>